<evidence type="ECO:0000256" key="8">
    <source>
        <dbReference type="SAM" id="MobiDB-lite"/>
    </source>
</evidence>
<dbReference type="SUPFAM" id="SSF48163">
    <property type="entry name" value="An anticodon-binding domain of class I aminoacyl-tRNA synthetases"/>
    <property type="match status" value="1"/>
</dbReference>
<proteinExistence type="inferred from homology"/>
<protein>
    <recommendedName>
        <fullName evidence="9">Glutamyl/glutaminyl-tRNA synthetase class Ib catalytic domain-containing protein</fullName>
    </recommendedName>
</protein>
<evidence type="ECO:0000313" key="10">
    <source>
        <dbReference type="EMBL" id="QEK39171.1"/>
    </source>
</evidence>
<dbReference type="InterPro" id="IPR008925">
    <property type="entry name" value="aa_tRNA-synth_I_cd-bd_sf"/>
</dbReference>
<dbReference type="InterPro" id="IPR001412">
    <property type="entry name" value="aa-tRNA-synth_I_CS"/>
</dbReference>
<feature type="region of interest" description="Disordered" evidence="8">
    <location>
        <begin position="240"/>
        <end position="262"/>
    </location>
</feature>
<evidence type="ECO:0000256" key="1">
    <source>
        <dbReference type="ARBA" id="ARBA00007894"/>
    </source>
</evidence>
<evidence type="ECO:0000256" key="3">
    <source>
        <dbReference type="ARBA" id="ARBA00022741"/>
    </source>
</evidence>
<dbReference type="InterPro" id="IPR049940">
    <property type="entry name" value="GluQ/Sye"/>
</dbReference>
<keyword evidence="5 7" id="KW-0648">Protein biosynthesis</keyword>
<dbReference type="GO" id="GO:0004818">
    <property type="term" value="F:glutamate-tRNA ligase activity"/>
    <property type="evidence" value="ECO:0007669"/>
    <property type="project" value="TreeGrafter"/>
</dbReference>
<keyword evidence="4 7" id="KW-0067">ATP-binding</keyword>
<evidence type="ECO:0000259" key="9">
    <source>
        <dbReference type="Pfam" id="PF00749"/>
    </source>
</evidence>
<evidence type="ECO:0000256" key="6">
    <source>
        <dbReference type="ARBA" id="ARBA00023146"/>
    </source>
</evidence>
<evidence type="ECO:0000313" key="11">
    <source>
        <dbReference type="Proteomes" id="UP000324924"/>
    </source>
</evidence>
<feature type="domain" description="Glutamyl/glutaminyl-tRNA synthetase class Ib catalytic" evidence="9">
    <location>
        <begin position="274"/>
        <end position="350"/>
    </location>
</feature>
<dbReference type="PANTHER" id="PTHR43311">
    <property type="entry name" value="GLUTAMATE--TRNA LIGASE"/>
    <property type="match status" value="1"/>
</dbReference>
<accession>A0A5C0UHJ6</accession>
<dbReference type="GO" id="GO:0000049">
    <property type="term" value="F:tRNA binding"/>
    <property type="evidence" value="ECO:0007669"/>
    <property type="project" value="InterPro"/>
</dbReference>
<dbReference type="GO" id="GO:0006424">
    <property type="term" value="P:glutamyl-tRNA aminoacylation"/>
    <property type="evidence" value="ECO:0007669"/>
    <property type="project" value="TreeGrafter"/>
</dbReference>
<dbReference type="Pfam" id="PF00749">
    <property type="entry name" value="tRNA-synt_1c"/>
    <property type="match status" value="2"/>
</dbReference>
<keyword evidence="6 7" id="KW-0030">Aminoacyl-tRNA synthetase</keyword>
<evidence type="ECO:0000256" key="5">
    <source>
        <dbReference type="ARBA" id="ARBA00022917"/>
    </source>
</evidence>
<keyword evidence="2 7" id="KW-0436">Ligase</keyword>
<keyword evidence="11" id="KW-1185">Reference proteome</keyword>
<dbReference type="EMBL" id="CP043314">
    <property type="protein sequence ID" value="QEK39171.1"/>
    <property type="molecule type" value="Genomic_DNA"/>
</dbReference>
<organism evidence="10 11">
    <name type="scientific">Candidatus Nesciobacter abundans</name>
    <dbReference type="NCBI Taxonomy" id="2601668"/>
    <lineage>
        <taxon>Bacteria</taxon>
        <taxon>Pseudomonadati</taxon>
        <taxon>Pseudomonadota</taxon>
        <taxon>Alphaproteobacteria</taxon>
        <taxon>Holosporales</taxon>
        <taxon>Holosporaceae</taxon>
        <taxon>Candidatus Nesciobacter</taxon>
    </lineage>
</organism>
<sequence length="487" mass="57245">MNNTNSNNILCTRFAPSPTGLMHIGNIRSALITYLWARKNNAKFILRFDDTDTERSKQEFSNNIKEDLLWLGINPDKTIFQSKRNEIYCNWFSICLNANLVYECDETPEELEDLREKLKSQGKAPVFKFYSIKTSLESEQSSTTSDKKITKSEKPKYWRFKLPDLKITWKDLIKGEISINLRNVSDPVIRKSDSSFTYTFTSVIDDISEEVTHVIRGEDHTINTAVQQYMIETIKQKIISKPETDGNSKPTEQSTFDRESSQNIESLGNKSEIKWAHLPIILDNSGKVLSKRNGAKSIKEIREEGFLPETLISYITNLGKSQYIIGNMKEVLKAFDINYSSSQARFNQKEFLKTQQKILRNKIKEQNAYFQNKYKMSEKTLSLVREEIDFEHELEEWHDIFYKKIHFYRSDNENNTEKTDKIIFLEKEENEIWKNWIERNCEGRNRRDILKELRFVLTGRKFGPTLTDLLENIDIEVVNFRLFNRDS</sequence>
<dbReference type="KEGG" id="nabu:FZC36_01870"/>
<dbReference type="Proteomes" id="UP000324924">
    <property type="component" value="Chromosome"/>
</dbReference>
<evidence type="ECO:0000256" key="2">
    <source>
        <dbReference type="ARBA" id="ARBA00022598"/>
    </source>
</evidence>
<dbReference type="GO" id="GO:0005829">
    <property type="term" value="C:cytosol"/>
    <property type="evidence" value="ECO:0007669"/>
    <property type="project" value="TreeGrafter"/>
</dbReference>
<dbReference type="GO" id="GO:0005524">
    <property type="term" value="F:ATP binding"/>
    <property type="evidence" value="ECO:0007669"/>
    <property type="project" value="UniProtKB-KW"/>
</dbReference>
<dbReference type="OrthoDB" id="9807503at2"/>
<dbReference type="PROSITE" id="PS00178">
    <property type="entry name" value="AA_TRNA_LIGASE_I"/>
    <property type="match status" value="1"/>
</dbReference>
<dbReference type="PANTHER" id="PTHR43311:SF2">
    <property type="entry name" value="GLUTAMATE--TRNA LIGASE, MITOCHONDRIAL-RELATED"/>
    <property type="match status" value="1"/>
</dbReference>
<dbReference type="InterPro" id="IPR014729">
    <property type="entry name" value="Rossmann-like_a/b/a_fold"/>
</dbReference>
<dbReference type="InterPro" id="IPR000924">
    <property type="entry name" value="Glu/Gln-tRNA-synth"/>
</dbReference>
<dbReference type="PRINTS" id="PR00987">
    <property type="entry name" value="TRNASYNTHGLU"/>
</dbReference>
<dbReference type="Gene3D" id="3.40.50.620">
    <property type="entry name" value="HUPs"/>
    <property type="match status" value="1"/>
</dbReference>
<comment type="similarity">
    <text evidence="1">Belongs to the class-I aminoacyl-tRNA synthetase family. Glutamate--tRNA ligase type 1 subfamily.</text>
</comment>
<dbReference type="SUPFAM" id="SSF52374">
    <property type="entry name" value="Nucleotidylyl transferase"/>
    <property type="match status" value="1"/>
</dbReference>
<keyword evidence="3 7" id="KW-0547">Nucleotide-binding</keyword>
<reference evidence="10 11" key="1">
    <citation type="submission" date="2019-08" db="EMBL/GenBank/DDBJ databases">
        <title>Highly reduced genomes of protist endosymbionts show evolutionary convergence.</title>
        <authorList>
            <person name="George E."/>
            <person name="Husnik F."/>
            <person name="Tashyreva D."/>
            <person name="Prokopchuk G."/>
            <person name="Horak A."/>
            <person name="Kwong W.K."/>
            <person name="Lukes J."/>
            <person name="Keeling P.J."/>
        </authorList>
    </citation>
    <scope>NUCLEOTIDE SEQUENCE [LARGE SCALE GENOMIC DNA]</scope>
    <source>
        <strain evidence="10">1604HC</strain>
    </source>
</reference>
<dbReference type="RefSeq" id="WP_148972294.1">
    <property type="nucleotide sequence ID" value="NZ_CP043314.1"/>
</dbReference>
<dbReference type="InterPro" id="IPR020058">
    <property type="entry name" value="Glu/Gln-tRNA-synth_Ib_cat-dom"/>
</dbReference>
<gene>
    <name evidence="10" type="ORF">FZC36_01870</name>
</gene>
<feature type="domain" description="Glutamyl/glutaminyl-tRNA synthetase class Ib catalytic" evidence="9">
    <location>
        <begin position="11"/>
        <end position="237"/>
    </location>
</feature>
<evidence type="ECO:0000256" key="4">
    <source>
        <dbReference type="ARBA" id="ARBA00022840"/>
    </source>
</evidence>
<dbReference type="AlphaFoldDB" id="A0A5C0UHJ6"/>
<name>A0A5C0UHJ6_9PROT</name>
<evidence type="ECO:0000256" key="7">
    <source>
        <dbReference type="RuleBase" id="RU363037"/>
    </source>
</evidence>